<dbReference type="SUPFAM" id="SSF56112">
    <property type="entry name" value="Protein kinase-like (PK-like)"/>
    <property type="match status" value="1"/>
</dbReference>
<dbReference type="GO" id="GO:0055085">
    <property type="term" value="P:transmembrane transport"/>
    <property type="evidence" value="ECO:0007669"/>
    <property type="project" value="InterPro"/>
</dbReference>
<feature type="region of interest" description="Disordered" evidence="5">
    <location>
        <begin position="491"/>
        <end position="510"/>
    </location>
</feature>
<dbReference type="AlphaFoldDB" id="A0A8H5GQ20"/>
<comment type="caution">
    <text evidence="7">The sequence shown here is derived from an EMBL/GenBank/DDBJ whole genome shotgun (WGS) entry which is preliminary data.</text>
</comment>
<evidence type="ECO:0000256" key="2">
    <source>
        <dbReference type="ARBA" id="ARBA00022692"/>
    </source>
</evidence>
<feature type="transmembrane region" description="Helical" evidence="6">
    <location>
        <begin position="684"/>
        <end position="708"/>
    </location>
</feature>
<evidence type="ECO:0000256" key="3">
    <source>
        <dbReference type="ARBA" id="ARBA00022989"/>
    </source>
</evidence>
<evidence type="ECO:0000256" key="4">
    <source>
        <dbReference type="ARBA" id="ARBA00023136"/>
    </source>
</evidence>
<feature type="transmembrane region" description="Helical" evidence="6">
    <location>
        <begin position="339"/>
        <end position="363"/>
    </location>
</feature>
<feature type="region of interest" description="Disordered" evidence="5">
    <location>
        <begin position="438"/>
        <end position="467"/>
    </location>
</feature>
<dbReference type="InterPro" id="IPR040254">
    <property type="entry name" value="Ecm3-like"/>
</dbReference>
<dbReference type="PANTHER" id="PTHR31274">
    <property type="entry name" value="PROTEIN ECM3"/>
    <property type="match status" value="1"/>
</dbReference>
<keyword evidence="3 6" id="KW-1133">Transmembrane helix</keyword>
<dbReference type="Pfam" id="PF03547">
    <property type="entry name" value="Mem_trans"/>
    <property type="match status" value="1"/>
</dbReference>
<proteinExistence type="predicted"/>
<dbReference type="GO" id="GO:0016020">
    <property type="term" value="C:membrane"/>
    <property type="evidence" value="ECO:0007669"/>
    <property type="project" value="UniProtKB-SubCell"/>
</dbReference>
<keyword evidence="4 6" id="KW-0472">Membrane</keyword>
<feature type="transmembrane region" description="Helical" evidence="6">
    <location>
        <begin position="720"/>
        <end position="740"/>
    </location>
</feature>
<evidence type="ECO:0008006" key="9">
    <source>
        <dbReference type="Google" id="ProtNLM"/>
    </source>
</evidence>
<feature type="transmembrane region" description="Helical" evidence="6">
    <location>
        <begin position="309"/>
        <end position="327"/>
    </location>
</feature>
<dbReference type="InterPro" id="IPR011009">
    <property type="entry name" value="Kinase-like_dom_sf"/>
</dbReference>
<dbReference type="EMBL" id="JAACJM010000014">
    <property type="protein sequence ID" value="KAF5368909.1"/>
    <property type="molecule type" value="Genomic_DNA"/>
</dbReference>
<accession>A0A8H5GQ20</accession>
<protein>
    <recommendedName>
        <fullName evidence="9">Protein kinase domain-containing protein</fullName>
    </recommendedName>
</protein>
<feature type="transmembrane region" description="Helical" evidence="6">
    <location>
        <begin position="608"/>
        <end position="633"/>
    </location>
</feature>
<feature type="transmembrane region" description="Helical" evidence="6">
    <location>
        <begin position="375"/>
        <end position="394"/>
    </location>
</feature>
<keyword evidence="2 6" id="KW-0812">Transmembrane</keyword>
<dbReference type="OrthoDB" id="435607at2759"/>
<evidence type="ECO:0000256" key="6">
    <source>
        <dbReference type="SAM" id="Phobius"/>
    </source>
</evidence>
<gene>
    <name evidence="7" type="ORF">D9758_003080</name>
</gene>
<dbReference type="InterPro" id="IPR004776">
    <property type="entry name" value="Mem_transp_PIN-like"/>
</dbReference>
<dbReference type="Proteomes" id="UP000559256">
    <property type="component" value="Unassembled WGS sequence"/>
</dbReference>
<evidence type="ECO:0000256" key="5">
    <source>
        <dbReference type="SAM" id="MobiDB-lite"/>
    </source>
</evidence>
<keyword evidence="8" id="KW-1185">Reference proteome</keyword>
<feature type="transmembrane region" description="Helical" evidence="6">
    <location>
        <begin position="645"/>
        <end position="672"/>
    </location>
</feature>
<evidence type="ECO:0000313" key="8">
    <source>
        <dbReference type="Proteomes" id="UP000559256"/>
    </source>
</evidence>
<evidence type="ECO:0000256" key="1">
    <source>
        <dbReference type="ARBA" id="ARBA00004141"/>
    </source>
</evidence>
<name>A0A8H5GQ20_9AGAR</name>
<evidence type="ECO:0000313" key="7">
    <source>
        <dbReference type="EMBL" id="KAF5368909.1"/>
    </source>
</evidence>
<dbReference type="PANTHER" id="PTHR31274:SF1">
    <property type="entry name" value="AGL149CP"/>
    <property type="match status" value="1"/>
</dbReference>
<sequence>MEYCHSCHLSSTSIVQNSQSRRRAETPQRTILDDELETYGERPIEEKSVLAWALLDAVLDVESRDMQFPDIKPSNVLLASEGLKLIDLDSKRHTRQYWGDPVSAAVKVHTRLLASTLLHPFKRLRDFSLRSRNWEEHLEQPDSKSALRDVLIPEPFAKGIKVAWDWSVPSVHALYDTLIRDHRSTGHHSLCVSEKSTQAFPSTNDDSLLSSPPNSLQPQLAELDLRRKQTCRGYTLGGRVDPRLRLIGAEIVIPVGVCQVADCNWFPYLARMPPGNRRSPSSITPDMPFLDTHPECDSSQSHVLKNGPLVLVALIYEGLGVVFAFLVKQFFWVPHRFRYGILVAGGWGNVGDIPTSVVMSLTASAPFNPKTDQNLAVAYISVFILVYMLTLFPLGTHRLIAKDFVGPDVEHEEVREKVRERRRLLLYYWPKALAQLRHRKSKSQDSDDPENQGSSVTVEKHTDSGNVEVMSENNTLRARATKYVSIVAEGQNHDGAPSEGIVSPTPTERITSPTATIIDNQLISERPAIKSDRSDEPVSRTSIAEKHPRLQKVCAELKDAIKSTLTPASLSILLSFPIALVPQLKGLFTETSGSGIPNAPDGQPPLAFILDFTSFMGAASVPMALIGLGSALARIQVPRDQWKDLPLGAIFSLAIVKLIVTPVLGVLITHGLVNGGVIDEDDKIIQFISMFFSCLPTATTQVFITQVYSGTGSAEFMSPFLPLQYFLMLLSMTALTAYSLNTLF</sequence>
<reference evidence="7 8" key="1">
    <citation type="journal article" date="2020" name="ISME J.">
        <title>Uncovering the hidden diversity of litter-decomposition mechanisms in mushroom-forming fungi.</title>
        <authorList>
            <person name="Floudas D."/>
            <person name="Bentzer J."/>
            <person name="Ahren D."/>
            <person name="Johansson T."/>
            <person name="Persson P."/>
            <person name="Tunlid A."/>
        </authorList>
    </citation>
    <scope>NUCLEOTIDE SEQUENCE [LARGE SCALE GENOMIC DNA]</scope>
    <source>
        <strain evidence="7 8">CBS 291.85</strain>
    </source>
</reference>
<organism evidence="7 8">
    <name type="scientific">Tetrapyrgos nigripes</name>
    <dbReference type="NCBI Taxonomy" id="182062"/>
    <lineage>
        <taxon>Eukaryota</taxon>
        <taxon>Fungi</taxon>
        <taxon>Dikarya</taxon>
        <taxon>Basidiomycota</taxon>
        <taxon>Agaricomycotina</taxon>
        <taxon>Agaricomycetes</taxon>
        <taxon>Agaricomycetidae</taxon>
        <taxon>Agaricales</taxon>
        <taxon>Marasmiineae</taxon>
        <taxon>Marasmiaceae</taxon>
        <taxon>Tetrapyrgos</taxon>
    </lineage>
</organism>
<comment type="subcellular location">
    <subcellularLocation>
        <location evidence="1">Membrane</location>
        <topology evidence="1">Multi-pass membrane protein</topology>
    </subcellularLocation>
</comment>